<dbReference type="EMBL" id="JACJVO010000045">
    <property type="protein sequence ID" value="MBB6735207.1"/>
    <property type="molecule type" value="Genomic_DNA"/>
</dbReference>
<sequence length="137" mass="15528">MASIRQEIRIDAPPERVWDAVRDVGAVHRRLVPVYTADTRMEGHERILILSNGDTVRESIVDIDDQSRRMAYAVKESRTPLMHHHASFQVLDGSDGGSLLVWITDFLPDELAPEIRLRVRRGASIMKETIEAAERTA</sequence>
<gene>
    <name evidence="1" type="ORF">H7C18_30275</name>
</gene>
<dbReference type="RefSeq" id="WP_185132862.1">
    <property type="nucleotide sequence ID" value="NZ_JACJVO010000045.1"/>
</dbReference>
<accession>A0A7X0SSA4</accession>
<comment type="caution">
    <text evidence="1">The sequence shown here is derived from an EMBL/GenBank/DDBJ whole genome shotgun (WGS) entry which is preliminary data.</text>
</comment>
<organism evidence="1 2">
    <name type="scientific">Cohnella zeiphila</name>
    <dbReference type="NCBI Taxonomy" id="2761120"/>
    <lineage>
        <taxon>Bacteria</taxon>
        <taxon>Bacillati</taxon>
        <taxon>Bacillota</taxon>
        <taxon>Bacilli</taxon>
        <taxon>Bacillales</taxon>
        <taxon>Paenibacillaceae</taxon>
        <taxon>Cohnella</taxon>
    </lineage>
</organism>
<dbReference type="AlphaFoldDB" id="A0A7X0SSA4"/>
<keyword evidence="2" id="KW-1185">Reference proteome</keyword>
<dbReference type="Pfam" id="PF10604">
    <property type="entry name" value="Polyketide_cyc2"/>
    <property type="match status" value="1"/>
</dbReference>
<evidence type="ECO:0000313" key="2">
    <source>
        <dbReference type="Proteomes" id="UP000564644"/>
    </source>
</evidence>
<name>A0A7X0SSA4_9BACL</name>
<dbReference type="Proteomes" id="UP000564644">
    <property type="component" value="Unassembled WGS sequence"/>
</dbReference>
<dbReference type="InterPro" id="IPR023393">
    <property type="entry name" value="START-like_dom_sf"/>
</dbReference>
<reference evidence="1 2" key="1">
    <citation type="submission" date="2020-08" db="EMBL/GenBank/DDBJ databases">
        <title>Cohnella phylogeny.</title>
        <authorList>
            <person name="Dunlap C."/>
        </authorList>
    </citation>
    <scope>NUCLEOTIDE SEQUENCE [LARGE SCALE GENOMIC DNA]</scope>
    <source>
        <strain evidence="1 2">CBP 2801</strain>
    </source>
</reference>
<dbReference type="Gene3D" id="3.30.530.20">
    <property type="match status" value="1"/>
</dbReference>
<protein>
    <submittedName>
        <fullName evidence="1">SRPBCC family protein</fullName>
    </submittedName>
</protein>
<dbReference type="SUPFAM" id="SSF55961">
    <property type="entry name" value="Bet v1-like"/>
    <property type="match status" value="1"/>
</dbReference>
<dbReference type="CDD" id="cd07821">
    <property type="entry name" value="PYR_PYL_RCAR_like"/>
    <property type="match status" value="1"/>
</dbReference>
<proteinExistence type="predicted"/>
<evidence type="ECO:0000313" key="1">
    <source>
        <dbReference type="EMBL" id="MBB6735207.1"/>
    </source>
</evidence>
<dbReference type="InterPro" id="IPR019587">
    <property type="entry name" value="Polyketide_cyclase/dehydratase"/>
</dbReference>